<dbReference type="GO" id="GO:0034080">
    <property type="term" value="P:CENP-A containing chromatin assembly"/>
    <property type="evidence" value="ECO:0007669"/>
    <property type="project" value="InterPro"/>
</dbReference>
<dbReference type="Bgee" id="ENSMODG00000042188">
    <property type="expression patterns" value="Expressed in hindlimb bud and 12 other cell types or tissues"/>
</dbReference>
<dbReference type="KEGG" id="mdo:103096729"/>
<evidence type="ECO:0000313" key="3">
    <source>
        <dbReference type="Proteomes" id="UP000002280"/>
    </source>
</evidence>
<keyword evidence="3" id="KW-1185">Reference proteome</keyword>
<dbReference type="InterPro" id="IPR027801">
    <property type="entry name" value="CENP-P"/>
</dbReference>
<sequence length="178" mass="20513">MERELEAPRQELRALRNEIAALERRLEQPHHAAVAPEPESEPNRLFSQENYEPGRELQTQLGHLESGLSFLSKLTGFRMTDYSMTRLELPASARKTQKNELRVLRKGHLAGSCYTVNFQLEFELLEVQVSWRGRVGVRAEGRPMGLCFLSVWTPWVLDPFLPRVPGDVETSHPVHWGW</sequence>
<dbReference type="GO" id="GO:0000775">
    <property type="term" value="C:chromosome, centromeric region"/>
    <property type="evidence" value="ECO:0007669"/>
    <property type="project" value="InterPro"/>
</dbReference>
<reference evidence="2" key="1">
    <citation type="journal article" date="2007" name="Nature">
        <title>Genome of the marsupial Monodelphis domestica reveals innovation in non-coding sequences.</title>
        <authorList>
            <person name="Mikkelsen T.S."/>
            <person name="Wakefield M.J."/>
            <person name="Aken B."/>
            <person name="Amemiya C.T."/>
            <person name="Chang J.L."/>
            <person name="Duke S."/>
            <person name="Garber M."/>
            <person name="Gentles A.J."/>
            <person name="Goodstadt L."/>
            <person name="Heger A."/>
            <person name="Jurka J."/>
            <person name="Kamal M."/>
            <person name="Mauceli E."/>
            <person name="Searle S.M."/>
            <person name="Sharpe T."/>
            <person name="Baker M.L."/>
            <person name="Batzer M.A."/>
            <person name="Benos P.V."/>
            <person name="Belov K."/>
            <person name="Clamp M."/>
            <person name="Cook A."/>
            <person name="Cuff J."/>
            <person name="Das R."/>
            <person name="Davidow L."/>
            <person name="Deakin J.E."/>
            <person name="Fazzari M.J."/>
            <person name="Glass J.L."/>
            <person name="Grabherr M."/>
            <person name="Greally J.M."/>
            <person name="Gu W."/>
            <person name="Hore T.A."/>
            <person name="Huttley G.A."/>
            <person name="Kleber M."/>
            <person name="Jirtle R.L."/>
            <person name="Koina E."/>
            <person name="Lee J.T."/>
            <person name="Mahony S."/>
            <person name="Marra M.A."/>
            <person name="Miller R.D."/>
            <person name="Nicholls R.D."/>
            <person name="Oda M."/>
            <person name="Papenfuss A.T."/>
            <person name="Parra Z.E."/>
            <person name="Pollock D.D."/>
            <person name="Ray D.A."/>
            <person name="Schein J.E."/>
            <person name="Speed T.P."/>
            <person name="Thompson K."/>
            <person name="VandeBerg J.L."/>
            <person name="Wade C.M."/>
            <person name="Walker J.A."/>
            <person name="Waters P.D."/>
            <person name="Webber C."/>
            <person name="Weidman J.R."/>
            <person name="Xie X."/>
            <person name="Zody M.C."/>
            <person name="Baldwin J."/>
            <person name="Abdouelleil A."/>
            <person name="Abdulkadir J."/>
            <person name="Abebe A."/>
            <person name="Abera B."/>
            <person name="Abreu J."/>
            <person name="Acer S.C."/>
            <person name="Aftuck L."/>
            <person name="Alexander A."/>
            <person name="An P."/>
            <person name="Anderson E."/>
            <person name="Anderson S."/>
            <person name="Arachi H."/>
            <person name="Azer M."/>
            <person name="Bachantsang P."/>
            <person name="Barry A."/>
            <person name="Bayul T."/>
            <person name="Berlin A."/>
            <person name="Bessette D."/>
            <person name="Bloom T."/>
            <person name="Bloom T."/>
            <person name="Boguslavskiy L."/>
            <person name="Bonnet C."/>
            <person name="Boukhgalter B."/>
            <person name="Bourzgui I."/>
            <person name="Brown A."/>
            <person name="Cahill P."/>
            <person name="Channer S."/>
            <person name="Cheshatsang Y."/>
            <person name="Chuda L."/>
            <person name="Citroen M."/>
            <person name="Collymore A."/>
            <person name="Cooke P."/>
            <person name="Costello M."/>
            <person name="D'Aco K."/>
            <person name="Daza R."/>
            <person name="De Haan G."/>
            <person name="DeGray S."/>
            <person name="DeMaso C."/>
            <person name="Dhargay N."/>
            <person name="Dooley K."/>
            <person name="Dooley E."/>
            <person name="Doricent M."/>
            <person name="Dorje P."/>
            <person name="Dorjee K."/>
            <person name="Dupes A."/>
            <person name="Elong R."/>
            <person name="Falk J."/>
            <person name="Farina A."/>
            <person name="Faro S."/>
            <person name="Ferguson D."/>
            <person name="Fisher S."/>
            <person name="Foley C.D."/>
            <person name="Franke A."/>
            <person name="Friedrich D."/>
            <person name="Gadbois L."/>
            <person name="Gearin G."/>
            <person name="Gearin C.R."/>
            <person name="Giannoukos G."/>
            <person name="Goode T."/>
            <person name="Graham J."/>
            <person name="Grandbois E."/>
            <person name="Grewal S."/>
            <person name="Gyaltsen K."/>
            <person name="Hafez N."/>
            <person name="Hagos B."/>
            <person name="Hall J."/>
            <person name="Henson C."/>
            <person name="Hollinger A."/>
            <person name="Honan T."/>
            <person name="Huard M.D."/>
            <person name="Hughes L."/>
            <person name="Hurhula B."/>
            <person name="Husby M.E."/>
            <person name="Kamat A."/>
            <person name="Kanga B."/>
            <person name="Kashin S."/>
            <person name="Khazanovich D."/>
            <person name="Kisner P."/>
            <person name="Lance K."/>
            <person name="Lara M."/>
            <person name="Lee W."/>
            <person name="Lennon N."/>
            <person name="Letendre F."/>
            <person name="LeVine R."/>
            <person name="Lipovsky A."/>
            <person name="Liu X."/>
            <person name="Liu J."/>
            <person name="Liu S."/>
            <person name="Lokyitsang T."/>
            <person name="Lokyitsang Y."/>
            <person name="Lubonja R."/>
            <person name="Lui A."/>
            <person name="MacDonald P."/>
            <person name="Magnisalis V."/>
            <person name="Maru K."/>
            <person name="Matthews C."/>
            <person name="McCusker W."/>
            <person name="McDonough S."/>
            <person name="Mehta T."/>
            <person name="Meldrim J."/>
            <person name="Meneus L."/>
            <person name="Mihai O."/>
            <person name="Mihalev A."/>
            <person name="Mihova T."/>
            <person name="Mittelman R."/>
            <person name="Mlenga V."/>
            <person name="Montmayeur A."/>
            <person name="Mulrain L."/>
            <person name="Navidi A."/>
            <person name="Naylor J."/>
            <person name="Negash T."/>
            <person name="Nguyen T."/>
            <person name="Nguyen N."/>
            <person name="Nicol R."/>
            <person name="Norbu C."/>
            <person name="Norbu N."/>
            <person name="Novod N."/>
            <person name="O'Neill B."/>
            <person name="Osman S."/>
            <person name="Markiewicz E."/>
            <person name="Oyono O.L."/>
            <person name="Patti C."/>
            <person name="Phunkhang P."/>
            <person name="Pierre F."/>
            <person name="Priest M."/>
            <person name="Raghuraman S."/>
            <person name="Rege F."/>
            <person name="Reyes R."/>
            <person name="Rise C."/>
            <person name="Rogov P."/>
            <person name="Ross K."/>
            <person name="Ryan E."/>
            <person name="Settipalli S."/>
            <person name="Shea T."/>
            <person name="Sherpa N."/>
            <person name="Shi L."/>
            <person name="Shih D."/>
            <person name="Sparrow T."/>
            <person name="Spaulding J."/>
            <person name="Stalker J."/>
            <person name="Stange-Thomann N."/>
            <person name="Stavropoulos S."/>
            <person name="Stone C."/>
            <person name="Strader C."/>
            <person name="Tesfaye S."/>
            <person name="Thomson T."/>
            <person name="Thoulutsang Y."/>
            <person name="Thoulutsang D."/>
            <person name="Topham K."/>
            <person name="Topping I."/>
            <person name="Tsamla T."/>
            <person name="Vassiliev H."/>
            <person name="Vo A."/>
            <person name="Wangchuk T."/>
            <person name="Wangdi T."/>
            <person name="Weiand M."/>
            <person name="Wilkinson J."/>
            <person name="Wilson A."/>
            <person name="Yadav S."/>
            <person name="Young G."/>
            <person name="Yu Q."/>
            <person name="Zembek L."/>
            <person name="Zhong D."/>
            <person name="Zimmer A."/>
            <person name="Zwirko Z."/>
            <person name="Jaffe D.B."/>
            <person name="Alvarez P."/>
            <person name="Brockman W."/>
            <person name="Butler J."/>
            <person name="Chin C."/>
            <person name="Gnerre S."/>
            <person name="MacCallum I."/>
            <person name="Graves J.A."/>
            <person name="Ponting C.P."/>
            <person name="Breen M."/>
            <person name="Samollow P.B."/>
            <person name="Lander E.S."/>
            <person name="Lindblad-Toh K."/>
        </authorList>
    </citation>
    <scope>NUCLEOTIDE SEQUENCE [LARGE SCALE GENOMIC DNA]</scope>
</reference>
<reference evidence="2" key="3">
    <citation type="submission" date="2025-09" db="UniProtKB">
        <authorList>
            <consortium name="Ensembl"/>
        </authorList>
    </citation>
    <scope>IDENTIFICATION</scope>
</reference>
<name>A0A5F8HJB8_MONDO</name>
<evidence type="ECO:0000313" key="2">
    <source>
        <dbReference type="Ensembl" id="ENSMODP00000059178.1"/>
    </source>
</evidence>
<dbReference type="GeneTree" id="ENSGT01100000265260"/>
<dbReference type="InParanoid" id="A0A5F8HJB8"/>
<dbReference type="AlphaFoldDB" id="A0A5F8HJB8"/>
<proteinExistence type="predicted"/>
<feature type="region of interest" description="Disordered" evidence="1">
    <location>
        <begin position="26"/>
        <end position="46"/>
    </location>
</feature>
<protein>
    <submittedName>
        <fullName evidence="2">Centromere protein P</fullName>
    </submittedName>
</protein>
<organism evidence="2 3">
    <name type="scientific">Monodelphis domestica</name>
    <name type="common">Gray short-tailed opossum</name>
    <dbReference type="NCBI Taxonomy" id="13616"/>
    <lineage>
        <taxon>Eukaryota</taxon>
        <taxon>Metazoa</taxon>
        <taxon>Chordata</taxon>
        <taxon>Craniata</taxon>
        <taxon>Vertebrata</taxon>
        <taxon>Euteleostomi</taxon>
        <taxon>Mammalia</taxon>
        <taxon>Metatheria</taxon>
        <taxon>Didelphimorphia</taxon>
        <taxon>Didelphidae</taxon>
        <taxon>Monodelphis</taxon>
    </lineage>
</organism>
<dbReference type="PANTHER" id="PTHR28577">
    <property type="entry name" value="CENTROMERE PROTEIN P"/>
    <property type="match status" value="1"/>
</dbReference>
<evidence type="ECO:0000256" key="1">
    <source>
        <dbReference type="SAM" id="MobiDB-lite"/>
    </source>
</evidence>
<dbReference type="STRING" id="13616.ENSMODP00000059178"/>
<accession>A0A5F8HJB8</accession>
<dbReference type="OMA" id="CEIMLEA"/>
<reference evidence="2" key="2">
    <citation type="submission" date="2025-08" db="UniProtKB">
        <authorList>
            <consortium name="Ensembl"/>
        </authorList>
    </citation>
    <scope>IDENTIFICATION</scope>
</reference>
<dbReference type="Ensembl" id="ENSMODT00000079161.1">
    <property type="protein sequence ID" value="ENSMODP00000059178.1"/>
    <property type="gene ID" value="ENSMODG00000042188.1"/>
</dbReference>
<dbReference type="PANTHER" id="PTHR28577:SF1">
    <property type="entry name" value="CENTROMERE PROTEIN P"/>
    <property type="match status" value="1"/>
</dbReference>
<dbReference type="Proteomes" id="UP000002280">
    <property type="component" value="Unplaced"/>
</dbReference>